<feature type="domain" description="Transglycosylase SLT" evidence="3">
    <location>
        <begin position="66"/>
        <end position="164"/>
    </location>
</feature>
<evidence type="ECO:0000313" key="4">
    <source>
        <dbReference type="EMBL" id="MBB1125928.1"/>
    </source>
</evidence>
<evidence type="ECO:0000256" key="2">
    <source>
        <dbReference type="SAM" id="SignalP"/>
    </source>
</evidence>
<dbReference type="InterPro" id="IPR000189">
    <property type="entry name" value="Transglyc_AS"/>
</dbReference>
<evidence type="ECO:0000313" key="5">
    <source>
        <dbReference type="Proteomes" id="UP000548632"/>
    </source>
</evidence>
<dbReference type="EMBL" id="JABVCQ010000011">
    <property type="protein sequence ID" value="MBB1125928.1"/>
    <property type="molecule type" value="Genomic_DNA"/>
</dbReference>
<dbReference type="GO" id="GO:0000270">
    <property type="term" value="P:peptidoglycan metabolic process"/>
    <property type="evidence" value="ECO:0007669"/>
    <property type="project" value="InterPro"/>
</dbReference>
<dbReference type="AlphaFoldDB" id="A0A839HFD2"/>
<dbReference type="InterPro" id="IPR023346">
    <property type="entry name" value="Lysozyme-like_dom_sf"/>
</dbReference>
<dbReference type="SUPFAM" id="SSF53955">
    <property type="entry name" value="Lysozyme-like"/>
    <property type="match status" value="1"/>
</dbReference>
<dbReference type="GO" id="GO:0016020">
    <property type="term" value="C:membrane"/>
    <property type="evidence" value="ECO:0007669"/>
    <property type="project" value="InterPro"/>
</dbReference>
<gene>
    <name evidence="4" type="ORF">HUK38_06740</name>
</gene>
<dbReference type="Proteomes" id="UP000548632">
    <property type="component" value="Unassembled WGS sequence"/>
</dbReference>
<proteinExistence type="inferred from homology"/>
<dbReference type="Gene3D" id="1.10.530.10">
    <property type="match status" value="1"/>
</dbReference>
<feature type="signal peptide" evidence="2">
    <location>
        <begin position="1"/>
        <end position="19"/>
    </location>
</feature>
<protein>
    <submittedName>
        <fullName evidence="4">Lytic transglycosylase domain-containing protein</fullName>
    </submittedName>
</protein>
<dbReference type="PROSITE" id="PS00922">
    <property type="entry name" value="TRANSGLYCOSYLASE"/>
    <property type="match status" value="1"/>
</dbReference>
<dbReference type="RefSeq" id="WP_182583554.1">
    <property type="nucleotide sequence ID" value="NZ_JABVCQ010000011.1"/>
</dbReference>
<evidence type="ECO:0000259" key="3">
    <source>
        <dbReference type="Pfam" id="PF01464"/>
    </source>
</evidence>
<dbReference type="Pfam" id="PF01464">
    <property type="entry name" value="SLT"/>
    <property type="match status" value="1"/>
</dbReference>
<dbReference type="InterPro" id="IPR008258">
    <property type="entry name" value="Transglycosylase_SLT_dom_1"/>
</dbReference>
<dbReference type="CDD" id="cd00254">
    <property type="entry name" value="LT-like"/>
    <property type="match status" value="1"/>
</dbReference>
<sequence length="285" mass="30763">MSKRLIFFLLMSIIAPLQAAEVATAPPAVSLLSATPQAQLETTAATPAPLPIIRPTPPRKTLMKIIDAAALRYGVDRDLVHAIVRAESNYNPNAISPAGAIGLMQVMPETAGDYGVTSIEALFDPAINARTGVRHLKRLLSLYSIGQTVMAYNAGEGALERSNGVVTYPETQQYTQRVLRQYLRSKGLKVDSPEAQKLVGLALNSLPTAALSMRAQLPMDGPGVLAVGRPNIRKVTRLDISKLSLRLRPLSLESPLSKQALDPSMHRVGPESQPMFVLESRLADD</sequence>
<keyword evidence="5" id="KW-1185">Reference proteome</keyword>
<keyword evidence="2" id="KW-0732">Signal</keyword>
<evidence type="ECO:0000256" key="1">
    <source>
        <dbReference type="ARBA" id="ARBA00007734"/>
    </source>
</evidence>
<accession>A0A839HFD2</accession>
<feature type="chain" id="PRO_5032795810" evidence="2">
    <location>
        <begin position="20"/>
        <end position="285"/>
    </location>
</feature>
<dbReference type="PANTHER" id="PTHR37423:SF2">
    <property type="entry name" value="MEMBRANE-BOUND LYTIC MUREIN TRANSGLYCOSYLASE C"/>
    <property type="match status" value="1"/>
</dbReference>
<comment type="caution">
    <text evidence="4">The sequence shown here is derived from an EMBL/GenBank/DDBJ whole genome shotgun (WGS) entry which is preliminary data.</text>
</comment>
<organism evidence="4 5">
    <name type="scientific">Thiospirillum jenense</name>
    <dbReference type="NCBI Taxonomy" id="1653858"/>
    <lineage>
        <taxon>Bacteria</taxon>
        <taxon>Pseudomonadati</taxon>
        <taxon>Pseudomonadota</taxon>
        <taxon>Gammaproteobacteria</taxon>
        <taxon>Chromatiales</taxon>
        <taxon>Chromatiaceae</taxon>
        <taxon>Thiospirillum</taxon>
    </lineage>
</organism>
<reference evidence="4 5" key="1">
    <citation type="journal article" date="2020" name="Arch. Microbiol.">
        <title>The genome sequence of the giant phototrophic gammaproteobacterium Thiospirillum jenense gives insight into its physiological properties and phylogenetic relationships.</title>
        <authorList>
            <person name="Imhoff J.F."/>
            <person name="Meyer T.E."/>
            <person name="Kyndt J.A."/>
        </authorList>
    </citation>
    <scope>NUCLEOTIDE SEQUENCE [LARGE SCALE GENOMIC DNA]</scope>
    <source>
        <strain evidence="4 5">DSM 216</strain>
    </source>
</reference>
<dbReference type="PANTHER" id="PTHR37423">
    <property type="entry name" value="SOLUBLE LYTIC MUREIN TRANSGLYCOSYLASE-RELATED"/>
    <property type="match status" value="1"/>
</dbReference>
<dbReference type="GO" id="GO:0008933">
    <property type="term" value="F:peptidoglycan lytic transglycosylase activity"/>
    <property type="evidence" value="ECO:0007669"/>
    <property type="project" value="InterPro"/>
</dbReference>
<comment type="similarity">
    <text evidence="1">Belongs to the transglycosylase Slt family.</text>
</comment>
<name>A0A839HFD2_9GAMM</name>